<comment type="caution">
    <text evidence="2">The sequence shown here is derived from an EMBL/GenBank/DDBJ whole genome shotgun (WGS) entry which is preliminary data.</text>
</comment>
<organism evidence="2 3">
    <name type="scientific">Solimonas marina</name>
    <dbReference type="NCBI Taxonomy" id="2714601"/>
    <lineage>
        <taxon>Bacteria</taxon>
        <taxon>Pseudomonadati</taxon>
        <taxon>Pseudomonadota</taxon>
        <taxon>Gammaproteobacteria</taxon>
        <taxon>Nevskiales</taxon>
        <taxon>Nevskiaceae</taxon>
        <taxon>Solimonas</taxon>
    </lineage>
</organism>
<dbReference type="Proteomes" id="UP000653472">
    <property type="component" value="Unassembled WGS sequence"/>
</dbReference>
<proteinExistence type="predicted"/>
<evidence type="ECO:0000313" key="2">
    <source>
        <dbReference type="EMBL" id="NKF23494.1"/>
    </source>
</evidence>
<reference evidence="2" key="1">
    <citation type="submission" date="2020-03" db="EMBL/GenBank/DDBJ databases">
        <title>Solimonas marina sp. nov., isolated from deep seawater of the Pacific Ocean.</title>
        <authorList>
            <person name="Liu X."/>
            <person name="Lai Q."/>
            <person name="Sun F."/>
            <person name="Gai Y."/>
            <person name="Li G."/>
            <person name="Shao Z."/>
        </authorList>
    </citation>
    <scope>NUCLEOTIDE SEQUENCE</scope>
    <source>
        <strain evidence="2">C16B3</strain>
    </source>
</reference>
<protein>
    <submittedName>
        <fullName evidence="2">Uncharacterized protein</fullName>
    </submittedName>
</protein>
<dbReference type="RefSeq" id="WP_168148818.1">
    <property type="nucleotide sequence ID" value="NZ_JAAVXB010000008.1"/>
</dbReference>
<keyword evidence="3" id="KW-1185">Reference proteome</keyword>
<dbReference type="AlphaFoldDB" id="A0A969WC61"/>
<accession>A0A969WC61</accession>
<keyword evidence="1" id="KW-0175">Coiled coil</keyword>
<gene>
    <name evidence="2" type="ORF">G7Y82_14335</name>
</gene>
<name>A0A969WC61_9GAMM</name>
<sequence length="90" mass="9986">MSDSEKLALNDELAALRATRDELKLQAHLLRAEVRDRWNELEAHLDALNEHLGRAEVAAQTARGEVDVAAQLMLDVLKNGYAQIRGALRG</sequence>
<evidence type="ECO:0000313" key="3">
    <source>
        <dbReference type="Proteomes" id="UP000653472"/>
    </source>
</evidence>
<feature type="coiled-coil region" evidence="1">
    <location>
        <begin position="6"/>
        <end position="33"/>
    </location>
</feature>
<dbReference type="EMBL" id="JAAVXB010000008">
    <property type="protein sequence ID" value="NKF23494.1"/>
    <property type="molecule type" value="Genomic_DNA"/>
</dbReference>
<evidence type="ECO:0000256" key="1">
    <source>
        <dbReference type="SAM" id="Coils"/>
    </source>
</evidence>